<protein>
    <submittedName>
        <fullName evidence="3">Uncharacterized protein</fullName>
    </submittedName>
</protein>
<dbReference type="InterPro" id="IPR036045">
    <property type="entry name" value="Sec1-like_sf"/>
</dbReference>
<dbReference type="Gene3D" id="3.90.830.10">
    <property type="entry name" value="Syntaxin Binding Protein 1, Chain A, domain 2"/>
    <property type="match status" value="1"/>
</dbReference>
<dbReference type="Gene3D" id="3.40.50.2060">
    <property type="match status" value="1"/>
</dbReference>
<dbReference type="Gene3D" id="1.25.40.60">
    <property type="match status" value="1"/>
</dbReference>
<dbReference type="PANTHER" id="PTHR11679">
    <property type="entry name" value="VESICLE PROTEIN SORTING-ASSOCIATED"/>
    <property type="match status" value="1"/>
</dbReference>
<dbReference type="Pfam" id="PF00995">
    <property type="entry name" value="Sec1"/>
    <property type="match status" value="1"/>
</dbReference>
<evidence type="ECO:0000256" key="1">
    <source>
        <dbReference type="ARBA" id="ARBA00009884"/>
    </source>
</evidence>
<comment type="similarity">
    <text evidence="1">Belongs to the STXBP/unc-18/SEC1 family.</text>
</comment>
<feature type="region of interest" description="Disordered" evidence="2">
    <location>
        <begin position="474"/>
        <end position="497"/>
    </location>
</feature>
<dbReference type="SUPFAM" id="SSF56815">
    <property type="entry name" value="Sec1/munc18-like (SM) proteins"/>
    <property type="match status" value="1"/>
</dbReference>
<dbReference type="InterPro" id="IPR027482">
    <property type="entry name" value="Sec1-like_dom2"/>
</dbReference>
<dbReference type="InterPro" id="IPR043127">
    <property type="entry name" value="Sec-1-like_dom3a"/>
</dbReference>
<keyword evidence="4" id="KW-1185">Reference proteome</keyword>
<sequence>MLGSVVDSAGSGWKALILDEFTTHVLSSTLRMSDILDCNVSVVEDLAKRREPLQQAAVYFIQPSPQSIARVLDDFGGPTGTAGIGKGGAKQLYPSVHIFLSNKLPAEALEKLKANPRLVKSLKTLKELNLEFLTVDSRTMITDHPEAARLLLGEGAEANRSAVTKQVDAIVARLMTLFTSLKEFPVVRYKAAQPPQPGDPPGQAVRGSLPQLLATRLVEKLSGLQRSGQLPNKETCDMLVLDRSYDAVAPFIHEWSYEAIAYDLLRIDGNVYRYSVESQSGGKSDAREALLEESDELWLELRHLFIADVYTTLHNRFKEFQAKNKAAKAAGGGGLGKGAEGMSAASIRQLIIALPQYRELLGRLAVHIELSTELKTATNARALTEVGELEQDVVLGEKTSKDLLAFLTEHQAEMDPSDKLRLLACYLATHPGKLDVSKRLQWQKTAGLSSEDMAALCGGLARLGVRVMDSPAPAEGGKSSFFGGGKKKAAAKATRRKRGGDDEYALNRFQPLLHELLADMSAGRMSSEEFPYVRPPSSESDSDSSKLAPSARTARSGLNWARRNQDGAGGSASGPLGRRLVVFIIGGATRGEMRVVHQLATELERDVILGSTSVDVPNTFVDLLYSISPLNAGY</sequence>
<dbReference type="Proteomes" id="UP001165080">
    <property type="component" value="Unassembled WGS sequence"/>
</dbReference>
<organism evidence="3 4">
    <name type="scientific">Pleodorina starrii</name>
    <dbReference type="NCBI Taxonomy" id="330485"/>
    <lineage>
        <taxon>Eukaryota</taxon>
        <taxon>Viridiplantae</taxon>
        <taxon>Chlorophyta</taxon>
        <taxon>core chlorophytes</taxon>
        <taxon>Chlorophyceae</taxon>
        <taxon>CS clade</taxon>
        <taxon>Chlamydomonadales</taxon>
        <taxon>Volvocaceae</taxon>
        <taxon>Pleodorina</taxon>
    </lineage>
</organism>
<dbReference type="EMBL" id="BRXU01000005">
    <property type="protein sequence ID" value="GLC51765.1"/>
    <property type="molecule type" value="Genomic_DNA"/>
</dbReference>
<evidence type="ECO:0000256" key="2">
    <source>
        <dbReference type="SAM" id="MobiDB-lite"/>
    </source>
</evidence>
<gene>
    <name evidence="3" type="primary">PLESTB000954</name>
    <name evidence="3" type="ORF">PLESTB_000545800</name>
</gene>
<feature type="compositionally biased region" description="Basic residues" evidence="2">
    <location>
        <begin position="485"/>
        <end position="497"/>
    </location>
</feature>
<reference evidence="3 4" key="1">
    <citation type="journal article" date="2023" name="Commun. Biol.">
        <title>Reorganization of the ancestral sex-determining regions during the evolution of trioecy in Pleodorina starrii.</title>
        <authorList>
            <person name="Takahashi K."/>
            <person name="Suzuki S."/>
            <person name="Kawai-Toyooka H."/>
            <person name="Yamamoto K."/>
            <person name="Hamaji T."/>
            <person name="Ootsuki R."/>
            <person name="Yamaguchi H."/>
            <person name="Kawachi M."/>
            <person name="Higashiyama T."/>
            <person name="Nozaki H."/>
        </authorList>
    </citation>
    <scope>NUCLEOTIDE SEQUENCE [LARGE SCALE GENOMIC DNA]</scope>
    <source>
        <strain evidence="3 4">NIES-4479</strain>
    </source>
</reference>
<evidence type="ECO:0000313" key="4">
    <source>
        <dbReference type="Proteomes" id="UP001165080"/>
    </source>
</evidence>
<name>A0A9W6F0X3_9CHLO</name>
<comment type="caution">
    <text evidence="3">The sequence shown here is derived from an EMBL/GenBank/DDBJ whole genome shotgun (WGS) entry which is preliminary data.</text>
</comment>
<dbReference type="InterPro" id="IPR043154">
    <property type="entry name" value="Sec-1-like_dom1"/>
</dbReference>
<accession>A0A9W6F0X3</accession>
<dbReference type="GO" id="GO:0016192">
    <property type="term" value="P:vesicle-mediated transport"/>
    <property type="evidence" value="ECO:0007669"/>
    <property type="project" value="InterPro"/>
</dbReference>
<dbReference type="InterPro" id="IPR001619">
    <property type="entry name" value="Sec1-like"/>
</dbReference>
<evidence type="ECO:0000313" key="3">
    <source>
        <dbReference type="EMBL" id="GLC51765.1"/>
    </source>
</evidence>
<dbReference type="PIRSF" id="PIRSF005715">
    <property type="entry name" value="VPS45_Sec1"/>
    <property type="match status" value="1"/>
</dbReference>
<feature type="region of interest" description="Disordered" evidence="2">
    <location>
        <begin position="528"/>
        <end position="572"/>
    </location>
</feature>
<dbReference type="Gene3D" id="3.40.50.1910">
    <property type="match status" value="1"/>
</dbReference>
<dbReference type="AlphaFoldDB" id="A0A9W6F0X3"/>
<proteinExistence type="inferred from homology"/>